<keyword evidence="3 6" id="KW-0812">Transmembrane</keyword>
<accession>A0A1S6HRI2</accession>
<dbReference type="STRING" id="225848.Sps_02965"/>
<keyword evidence="9" id="KW-1185">Reference proteome</keyword>
<evidence type="ECO:0000313" key="8">
    <source>
        <dbReference type="EMBL" id="AQS38112.1"/>
    </source>
</evidence>
<name>A0A1S6HRI2_9GAMM</name>
<keyword evidence="2" id="KW-1003">Cell membrane</keyword>
<gene>
    <name evidence="8" type="ORF">Sps_02965</name>
</gene>
<evidence type="ECO:0000259" key="7">
    <source>
        <dbReference type="Pfam" id="PF00482"/>
    </source>
</evidence>
<keyword evidence="5 6" id="KW-0472">Membrane</keyword>
<dbReference type="EMBL" id="CP014782">
    <property type="protein sequence ID" value="AQS38112.1"/>
    <property type="molecule type" value="Genomic_DNA"/>
</dbReference>
<feature type="transmembrane region" description="Helical" evidence="6">
    <location>
        <begin position="255"/>
        <end position="275"/>
    </location>
</feature>
<evidence type="ECO:0000256" key="6">
    <source>
        <dbReference type="SAM" id="Phobius"/>
    </source>
</evidence>
<protein>
    <submittedName>
        <fullName evidence="8">Flp pilus assembly protein TadB</fullName>
    </submittedName>
</protein>
<feature type="domain" description="Type II secretion system protein GspF" evidence="7">
    <location>
        <begin position="143"/>
        <end position="270"/>
    </location>
</feature>
<dbReference type="PANTHER" id="PTHR35007">
    <property type="entry name" value="INTEGRAL MEMBRANE PROTEIN-RELATED"/>
    <property type="match status" value="1"/>
</dbReference>
<evidence type="ECO:0000256" key="1">
    <source>
        <dbReference type="ARBA" id="ARBA00004651"/>
    </source>
</evidence>
<comment type="subcellular location">
    <subcellularLocation>
        <location evidence="1">Cell membrane</location>
        <topology evidence="1">Multi-pass membrane protein</topology>
    </subcellularLocation>
</comment>
<dbReference type="AlphaFoldDB" id="A0A1S6HRI2"/>
<reference evidence="8 9" key="1">
    <citation type="submission" date="2016-03" db="EMBL/GenBank/DDBJ databases">
        <title>Complete genome sequence of Shewanella psychrophila WP2, a deep sea bacterium isolated from west Pacific sediment.</title>
        <authorList>
            <person name="Xu G."/>
            <person name="Jian H."/>
        </authorList>
    </citation>
    <scope>NUCLEOTIDE SEQUENCE [LARGE SCALE GENOMIC DNA]</scope>
    <source>
        <strain evidence="8 9">WP2</strain>
    </source>
</reference>
<evidence type="ECO:0000256" key="2">
    <source>
        <dbReference type="ARBA" id="ARBA00022475"/>
    </source>
</evidence>
<dbReference type="RefSeq" id="WP_077753201.1">
    <property type="nucleotide sequence ID" value="NZ_CP014782.1"/>
</dbReference>
<feature type="transmembrane region" description="Helical" evidence="6">
    <location>
        <begin position="106"/>
        <end position="125"/>
    </location>
</feature>
<dbReference type="PANTHER" id="PTHR35007:SF2">
    <property type="entry name" value="PILUS ASSEMBLE PROTEIN"/>
    <property type="match status" value="1"/>
</dbReference>
<dbReference type="OrthoDB" id="9810662at2"/>
<keyword evidence="4 6" id="KW-1133">Transmembrane helix</keyword>
<dbReference type="GO" id="GO:0005886">
    <property type="term" value="C:plasma membrane"/>
    <property type="evidence" value="ECO:0007669"/>
    <property type="project" value="UniProtKB-SubCell"/>
</dbReference>
<feature type="transmembrane region" description="Helical" evidence="6">
    <location>
        <begin position="79"/>
        <end position="97"/>
    </location>
</feature>
<dbReference type="InterPro" id="IPR018076">
    <property type="entry name" value="T2SS_GspF_dom"/>
</dbReference>
<evidence type="ECO:0000313" key="9">
    <source>
        <dbReference type="Proteomes" id="UP000189545"/>
    </source>
</evidence>
<proteinExistence type="predicted"/>
<sequence length="282" mass="31586">MTIIILVIVLVSALLALGLALWHQEKQRQWHILRYLETSQETSLEKLSKLVVRIGQEKREELEQQFIDAGIYNTRFARFYVPAKIAFALLIILLIVISDMTLSSKVTVGAISMVAALILPDIILSMRKKMLIKKTSRQLPYMLDMMSVCVSTGMTVETALAYLAEELKAFDKDLCFHIKKTADSSRITGLEKALLELSERIPTAEVRSFSLTLIQNIHYGTSIANVLSDLAEDMRKMQVLSMEESIGKLAAKMSVPLIILIMFPIVILILAPGFMQLSLSIG</sequence>
<dbReference type="Proteomes" id="UP000189545">
    <property type="component" value="Chromosome"/>
</dbReference>
<evidence type="ECO:0000256" key="3">
    <source>
        <dbReference type="ARBA" id="ARBA00022692"/>
    </source>
</evidence>
<evidence type="ECO:0000256" key="5">
    <source>
        <dbReference type="ARBA" id="ARBA00023136"/>
    </source>
</evidence>
<dbReference type="KEGG" id="spsw:Sps_02965"/>
<evidence type="ECO:0000256" key="4">
    <source>
        <dbReference type="ARBA" id="ARBA00022989"/>
    </source>
</evidence>
<organism evidence="8 9">
    <name type="scientific">Shewanella psychrophila</name>
    <dbReference type="NCBI Taxonomy" id="225848"/>
    <lineage>
        <taxon>Bacteria</taxon>
        <taxon>Pseudomonadati</taxon>
        <taxon>Pseudomonadota</taxon>
        <taxon>Gammaproteobacteria</taxon>
        <taxon>Alteromonadales</taxon>
        <taxon>Shewanellaceae</taxon>
        <taxon>Shewanella</taxon>
    </lineage>
</organism>
<dbReference type="Pfam" id="PF00482">
    <property type="entry name" value="T2SSF"/>
    <property type="match status" value="1"/>
</dbReference>